<proteinExistence type="predicted"/>
<name>A0A7S2F331_9CHLO</name>
<feature type="transmembrane region" description="Helical" evidence="1">
    <location>
        <begin position="78"/>
        <end position="97"/>
    </location>
</feature>
<evidence type="ECO:0000256" key="1">
    <source>
        <dbReference type="SAM" id="Phobius"/>
    </source>
</evidence>
<keyword evidence="1" id="KW-0812">Transmembrane</keyword>
<dbReference type="AlphaFoldDB" id="A0A7S2F331"/>
<feature type="transmembrane region" description="Helical" evidence="1">
    <location>
        <begin position="21"/>
        <end position="41"/>
    </location>
</feature>
<protein>
    <submittedName>
        <fullName evidence="2">Uncharacterized protein</fullName>
    </submittedName>
</protein>
<sequence>MANLGVPPLNTTMRVNAVVETLAAAATVAYPVVVFPAAATTPGVAEAARWFAVAIAALGVGCFRAATAKDDAARRPMAEGMIVYHIAIALAQIPRLTDNALKISAGGAATLHVTLGVVTALSLHKALLLKASKGKR</sequence>
<feature type="transmembrane region" description="Helical" evidence="1">
    <location>
        <begin position="109"/>
        <end position="128"/>
    </location>
</feature>
<keyword evidence="1" id="KW-0472">Membrane</keyword>
<organism evidence="2">
    <name type="scientific">Pycnococcus provasolii</name>
    <dbReference type="NCBI Taxonomy" id="41880"/>
    <lineage>
        <taxon>Eukaryota</taxon>
        <taxon>Viridiplantae</taxon>
        <taxon>Chlorophyta</taxon>
        <taxon>Pseudoscourfieldiophyceae</taxon>
        <taxon>Pseudoscourfieldiales</taxon>
        <taxon>Pycnococcaceae</taxon>
        <taxon>Pycnococcus</taxon>
    </lineage>
</organism>
<accession>A0A7S2F331</accession>
<evidence type="ECO:0000313" key="2">
    <source>
        <dbReference type="EMBL" id="CAD9369742.1"/>
    </source>
</evidence>
<gene>
    <name evidence="2" type="ORF">PPRO1471_LOCUS1473</name>
</gene>
<keyword evidence="1" id="KW-1133">Transmembrane helix</keyword>
<reference evidence="2" key="1">
    <citation type="submission" date="2021-01" db="EMBL/GenBank/DDBJ databases">
        <authorList>
            <person name="Corre E."/>
            <person name="Pelletier E."/>
            <person name="Niang G."/>
            <person name="Scheremetjew M."/>
            <person name="Finn R."/>
            <person name="Kale V."/>
            <person name="Holt S."/>
            <person name="Cochrane G."/>
            <person name="Meng A."/>
            <person name="Brown T."/>
            <person name="Cohen L."/>
        </authorList>
    </citation>
    <scope>NUCLEOTIDE SEQUENCE</scope>
    <source>
        <strain evidence="2">RCC733</strain>
    </source>
</reference>
<dbReference type="EMBL" id="HBGR01002202">
    <property type="protein sequence ID" value="CAD9369742.1"/>
    <property type="molecule type" value="Transcribed_RNA"/>
</dbReference>
<feature type="transmembrane region" description="Helical" evidence="1">
    <location>
        <begin position="47"/>
        <end position="66"/>
    </location>
</feature>